<evidence type="ECO:0000256" key="14">
    <source>
        <dbReference type="ARBA" id="ARBA00048064"/>
    </source>
</evidence>
<dbReference type="PANTHER" id="PTHR12989:SF10">
    <property type="entry name" value="DOL-P-GLC:GLC(2)MAN(9)GLCNAC(2)-PP-DOL ALPHA-1,2-GLUCOSYLTRANSFERASE-RELATED"/>
    <property type="match status" value="1"/>
</dbReference>
<reference evidence="18" key="1">
    <citation type="journal article" date="2020" name="Stud. Mycol.">
        <title>101 Dothideomycetes genomes: a test case for predicting lifestyles and emergence of pathogens.</title>
        <authorList>
            <person name="Haridas S."/>
            <person name="Albert R."/>
            <person name="Binder M."/>
            <person name="Bloem J."/>
            <person name="Labutti K."/>
            <person name="Salamov A."/>
            <person name="Andreopoulos B."/>
            <person name="Baker S."/>
            <person name="Barry K."/>
            <person name="Bills G."/>
            <person name="Bluhm B."/>
            <person name="Cannon C."/>
            <person name="Castanera R."/>
            <person name="Culley D."/>
            <person name="Daum C."/>
            <person name="Ezra D."/>
            <person name="Gonzalez J."/>
            <person name="Henrissat B."/>
            <person name="Kuo A."/>
            <person name="Liang C."/>
            <person name="Lipzen A."/>
            <person name="Lutzoni F."/>
            <person name="Magnuson J."/>
            <person name="Mondo S."/>
            <person name="Nolan M."/>
            <person name="Ohm R."/>
            <person name="Pangilinan J."/>
            <person name="Park H.-J."/>
            <person name="Ramirez L."/>
            <person name="Alfaro M."/>
            <person name="Sun H."/>
            <person name="Tritt A."/>
            <person name="Yoshinaga Y."/>
            <person name="Zwiers L.-H."/>
            <person name="Turgeon B."/>
            <person name="Goodwin S."/>
            <person name="Spatafora J."/>
            <person name="Crous P."/>
            <person name="Grigoriev I."/>
        </authorList>
    </citation>
    <scope>NUCLEOTIDE SEQUENCE</scope>
    <source>
        <strain evidence="18">CBS 123094</strain>
    </source>
</reference>
<keyword evidence="17" id="KW-0732">Signal</keyword>
<evidence type="ECO:0000256" key="12">
    <source>
        <dbReference type="ARBA" id="ARBA00032069"/>
    </source>
</evidence>
<feature type="transmembrane region" description="Helical" evidence="16">
    <location>
        <begin position="184"/>
        <end position="200"/>
    </location>
</feature>
<dbReference type="Pfam" id="PF04922">
    <property type="entry name" value="DIE2_ALG10"/>
    <property type="match status" value="1"/>
</dbReference>
<dbReference type="EMBL" id="ML977612">
    <property type="protein sequence ID" value="KAF1997543.1"/>
    <property type="molecule type" value="Genomic_DNA"/>
</dbReference>
<feature type="chain" id="PRO_5025509263" description="Dol-P-Glc:Glc(2)Man(9)GlcNAc(2)-PP-Dol alpha-1,2-glucosyltransferase" evidence="17">
    <location>
        <begin position="31"/>
        <end position="559"/>
    </location>
</feature>
<evidence type="ECO:0000256" key="2">
    <source>
        <dbReference type="ARBA" id="ARBA00004922"/>
    </source>
</evidence>
<evidence type="ECO:0000256" key="17">
    <source>
        <dbReference type="SAM" id="SignalP"/>
    </source>
</evidence>
<keyword evidence="19" id="KW-1185">Reference proteome</keyword>
<comment type="similarity">
    <text evidence="3">Belongs to the ALG10 glucosyltransferase family.</text>
</comment>
<gene>
    <name evidence="18" type="ORF">P154DRAFT_524750</name>
</gene>
<dbReference type="GO" id="GO:0005789">
    <property type="term" value="C:endoplasmic reticulum membrane"/>
    <property type="evidence" value="ECO:0007669"/>
    <property type="project" value="UniProtKB-SubCell"/>
</dbReference>
<dbReference type="GO" id="GO:0106073">
    <property type="term" value="F:dolichyl pyrophosphate Glc2Man9GlcNAc2 alpha-1,2-glucosyltransferase activity"/>
    <property type="evidence" value="ECO:0007669"/>
    <property type="project" value="UniProtKB-EC"/>
</dbReference>
<dbReference type="InterPro" id="IPR016900">
    <property type="entry name" value="Alg10"/>
</dbReference>
<evidence type="ECO:0000256" key="9">
    <source>
        <dbReference type="ARBA" id="ARBA00022824"/>
    </source>
</evidence>
<evidence type="ECO:0000256" key="3">
    <source>
        <dbReference type="ARBA" id="ARBA00010600"/>
    </source>
</evidence>
<feature type="transmembrane region" description="Helical" evidence="16">
    <location>
        <begin position="252"/>
        <end position="273"/>
    </location>
</feature>
<evidence type="ECO:0000256" key="11">
    <source>
        <dbReference type="ARBA" id="ARBA00023136"/>
    </source>
</evidence>
<evidence type="ECO:0000256" key="16">
    <source>
        <dbReference type="SAM" id="Phobius"/>
    </source>
</evidence>
<feature type="signal peptide" evidence="17">
    <location>
        <begin position="1"/>
        <end position="30"/>
    </location>
</feature>
<feature type="region of interest" description="Disordered" evidence="15">
    <location>
        <begin position="439"/>
        <end position="458"/>
    </location>
</feature>
<dbReference type="AlphaFoldDB" id="A0A6A5W6L7"/>
<sequence length="559" mass="61826">MPPMVQAWALPAALLAIAKIAGTWYKLVSSHVPDPYMDEVFHVPQAQRYCKSDFTWDQKITTPPGLYIVSLLLKPAIGGCDTSSLRILNVGAICVICLLSYDILRILRRGTPAAPKEREGNSVGLKTANDDDPTVLLDAHSALNISLLPPLFFFSGLYYTDVLSTLFVLLSYRAYLKRTSANNLLGFFVRITIGVAALLFRQTNIFWIAVFPAGLAIVDALKEQGQPVDARKLDSAQVLTCSWSKGIIHDPFAFDASVLDYVLFLATTAIAAIQKPIAILRSVSPYLVLLALFGGFVVWNGGVVLGDKSNHVATIHVPQMLYIWPYILFFSFPLALAPVLGLLSRQLPRSLLKTLSLENFIGGLEICAPGPLSAFLFITIGLIAVHFNTIVHPFTLADNRHYVFYVFRILRRHYAIKYGAVPFYYLCSWLAIQTIGAVPRGSGPPKRSSNSKPTVGVAHRPPCRASFIVVWVITTALSVISAPLVEPRYFIIPWIIWRLHVPATPASPSRDPSTGKVSHDLRLVLETLWLLAVNGAAGFTFLNREFAWNNEPGLQRFLW</sequence>
<dbReference type="GO" id="GO:0006488">
    <property type="term" value="P:dolichol-linked oligosaccharide biosynthetic process"/>
    <property type="evidence" value="ECO:0007669"/>
    <property type="project" value="InterPro"/>
</dbReference>
<evidence type="ECO:0000256" key="13">
    <source>
        <dbReference type="ARBA" id="ARBA00044727"/>
    </source>
</evidence>
<evidence type="ECO:0000313" key="18">
    <source>
        <dbReference type="EMBL" id="KAF1997543.1"/>
    </source>
</evidence>
<comment type="function">
    <text evidence="13">Dol-P-Glc:Glc(2)Man(9)GlcNAc(2)-PP-Dol alpha-1,2-glucosyltransferase that operates in the biosynthetic pathway of dolichol-linked oligosaccharides, the glycan precursors employed in protein asparagine (N)-glycosylation. The assembly of dolichol-linked oligosaccharides begins on the cytosolic side of the endoplasmic reticulum membrane and finishes in its lumen. The sequential addition of sugars to dolichol pyrophosphate produces dolichol-linked oligosaccharides containing fourteen sugars, including two GlcNAcs, nine mannoses and three glucoses. Once assembled, the oligosaccharide is transferred from the lipid to nascent proteins by oligosaccharyltransferases. In the lumen of the endoplasmic reticulum, adds the third and last glucose residue from dolichyl phosphate glucose (Dol-P-Glc) onto the lipid-linked oligosaccharide intermediate Glc(2)Man(9)GlcNAc(2)-PP-Dol to produce Glc(3)Man(9)GlcNAc(2)-PP-Dol.</text>
</comment>
<protein>
    <recommendedName>
        <fullName evidence="5">Dol-P-Glc:Glc(2)Man(9)GlcNAc(2)-PP-Dol alpha-1,2-glucosyltransferase</fullName>
        <ecNumber evidence="4">2.4.1.256</ecNumber>
    </recommendedName>
    <alternativeName>
        <fullName evidence="12">Asparagine-linked glycosylation protein 10</fullName>
    </alternativeName>
</protein>
<feature type="transmembrane region" description="Helical" evidence="16">
    <location>
        <begin position="418"/>
        <end position="438"/>
    </location>
</feature>
<dbReference type="UniPathway" id="UPA00378"/>
<comment type="pathway">
    <text evidence="2">Protein modification; protein glycosylation.</text>
</comment>
<keyword evidence="10 16" id="KW-1133">Transmembrane helix</keyword>
<accession>A0A6A5W6L7</accession>
<evidence type="ECO:0000256" key="4">
    <source>
        <dbReference type="ARBA" id="ARBA00011967"/>
    </source>
</evidence>
<feature type="transmembrane region" description="Helical" evidence="16">
    <location>
        <begin position="285"/>
        <end position="303"/>
    </location>
</feature>
<evidence type="ECO:0000256" key="6">
    <source>
        <dbReference type="ARBA" id="ARBA00022676"/>
    </source>
</evidence>
<dbReference type="EC" id="2.4.1.256" evidence="4"/>
<dbReference type="PANTHER" id="PTHR12989">
    <property type="entry name" value="ALPHA-1,2-GLUCOSYLTRANSFERASE ALG10"/>
    <property type="match status" value="1"/>
</dbReference>
<organism evidence="18 19">
    <name type="scientific">Amniculicola lignicola CBS 123094</name>
    <dbReference type="NCBI Taxonomy" id="1392246"/>
    <lineage>
        <taxon>Eukaryota</taxon>
        <taxon>Fungi</taxon>
        <taxon>Dikarya</taxon>
        <taxon>Ascomycota</taxon>
        <taxon>Pezizomycotina</taxon>
        <taxon>Dothideomycetes</taxon>
        <taxon>Pleosporomycetidae</taxon>
        <taxon>Pleosporales</taxon>
        <taxon>Amniculicolaceae</taxon>
        <taxon>Amniculicola</taxon>
    </lineage>
</organism>
<dbReference type="OrthoDB" id="4769at2759"/>
<comment type="subcellular location">
    <subcellularLocation>
        <location evidence="1">Endoplasmic reticulum membrane</location>
        <topology evidence="1">Multi-pass membrane protein</topology>
    </subcellularLocation>
</comment>
<evidence type="ECO:0000256" key="10">
    <source>
        <dbReference type="ARBA" id="ARBA00022989"/>
    </source>
</evidence>
<evidence type="ECO:0000313" key="19">
    <source>
        <dbReference type="Proteomes" id="UP000799779"/>
    </source>
</evidence>
<comment type="catalytic activity">
    <reaction evidence="14">
        <text>an alpha-D-Glc-(1-&gt;3)-alpha-D-Glc-(1-&gt;3)-alpha-D-Man-(1-&gt;2)-alpha-D-Man-(1-&gt;2)-alpha-D-Man-(1-&gt;3)-[alpha-D-Man-(1-&gt;2)-alpha-D-Man-(1-&gt;3)-[alpha-D-Man-(1-&gt;2)-alpha-D-Man-(1-&gt;6)]-alpha-D-Man-(1-&gt;6)]-beta-D-Man-(1-&gt;4)-beta-D-GlcNAc-(1-&gt;4)-alpha-D-GlcNAc-diphospho-di-trans,poly-cis-dolichol + a di-trans,poly-cis-dolichyl beta-D-glucosyl phosphate = a alpha-D-Glc-(1-&gt;2)-alpha-D-Glc-(1-&gt;3)-alpha-D-Glc-(1-&gt;3)-alpha-D-Man-(1-&gt;2)-alpha-D-Man-(1-&gt;2)-alpha-D-Man-(1-&gt;3)-[alpha-D-Man-(1-&gt;2)-alpha-D-Man-(1-&gt;3)-[alpha-D-Man-(1-&gt;2)-alpha-D-Man-(1-&gt;6)]-alpha-D-Man-(1-&gt;6)]-beta-D-Man-(1-&gt;4)-beta-D-GlcNAc-(1-&gt;4)-alpha-D-GlcNAc-diphospho-di-trans,poly-cis-dolichol + a di-trans,poly-cis-dolichyl phosphate + H(+)</text>
        <dbReference type="Rhea" id="RHEA:29543"/>
        <dbReference type="Rhea" id="RHEA-COMP:19498"/>
        <dbReference type="Rhea" id="RHEA-COMP:19502"/>
        <dbReference type="Rhea" id="RHEA-COMP:19512"/>
        <dbReference type="Rhea" id="RHEA-COMP:19522"/>
        <dbReference type="ChEBI" id="CHEBI:15378"/>
        <dbReference type="ChEBI" id="CHEBI:57525"/>
        <dbReference type="ChEBI" id="CHEBI:57683"/>
        <dbReference type="ChEBI" id="CHEBI:132522"/>
        <dbReference type="ChEBI" id="CHEBI:132523"/>
        <dbReference type="EC" id="2.4.1.256"/>
    </reaction>
    <physiologicalReaction direction="left-to-right" evidence="14">
        <dbReference type="Rhea" id="RHEA:29544"/>
    </physiologicalReaction>
</comment>
<keyword evidence="7 18" id="KW-0808">Transferase</keyword>
<evidence type="ECO:0000256" key="7">
    <source>
        <dbReference type="ARBA" id="ARBA00022679"/>
    </source>
</evidence>
<evidence type="ECO:0000256" key="1">
    <source>
        <dbReference type="ARBA" id="ARBA00004477"/>
    </source>
</evidence>
<feature type="transmembrane region" description="Helical" evidence="16">
    <location>
        <begin position="323"/>
        <end position="343"/>
    </location>
</feature>
<name>A0A6A5W6L7_9PLEO</name>
<dbReference type="Proteomes" id="UP000799779">
    <property type="component" value="Unassembled WGS sequence"/>
</dbReference>
<feature type="transmembrane region" description="Helical" evidence="16">
    <location>
        <begin position="151"/>
        <end position="172"/>
    </location>
</feature>
<keyword evidence="9" id="KW-0256">Endoplasmic reticulum</keyword>
<keyword evidence="6" id="KW-0328">Glycosyltransferase</keyword>
<keyword evidence="8 16" id="KW-0812">Transmembrane</keyword>
<feature type="transmembrane region" description="Helical" evidence="16">
    <location>
        <begin position="465"/>
        <end position="485"/>
    </location>
</feature>
<keyword evidence="11 16" id="KW-0472">Membrane</keyword>
<evidence type="ECO:0000256" key="8">
    <source>
        <dbReference type="ARBA" id="ARBA00022692"/>
    </source>
</evidence>
<evidence type="ECO:0000256" key="15">
    <source>
        <dbReference type="SAM" id="MobiDB-lite"/>
    </source>
</evidence>
<evidence type="ECO:0000256" key="5">
    <source>
        <dbReference type="ARBA" id="ARBA00018512"/>
    </source>
</evidence>
<dbReference type="PIRSF" id="PIRSF028810">
    <property type="entry name" value="Alpha1_2_glucosyltferase_Alg10"/>
    <property type="match status" value="1"/>
</dbReference>
<proteinExistence type="inferred from homology"/>